<dbReference type="EMBL" id="AYLO01000148">
    <property type="protein sequence ID" value="ESS67573.1"/>
    <property type="molecule type" value="Genomic_DNA"/>
</dbReference>
<keyword evidence="3" id="KW-0574">Periplasm</keyword>
<evidence type="ECO:0000259" key="6">
    <source>
        <dbReference type="Pfam" id="PF16889"/>
    </source>
</evidence>
<evidence type="ECO:0000256" key="4">
    <source>
        <dbReference type="ARBA" id="ARBA00023239"/>
    </source>
</evidence>
<evidence type="ECO:0000313" key="7">
    <source>
        <dbReference type="EMBL" id="ESS67573.1"/>
    </source>
</evidence>
<keyword evidence="4" id="KW-0456">Lyase</keyword>
<comment type="caution">
    <text evidence="7">The sequence shown here is derived from an EMBL/GenBank/DDBJ whole genome shotgun (WGS) entry which is preliminary data.</text>
</comment>
<keyword evidence="2" id="KW-0732">Signal</keyword>
<evidence type="ECO:0000256" key="2">
    <source>
        <dbReference type="ARBA" id="ARBA00022729"/>
    </source>
</evidence>
<organism evidence="7 8">
    <name type="scientific">Methyloglobulus morosus KoM1</name>
    <dbReference type="NCBI Taxonomy" id="1116472"/>
    <lineage>
        <taxon>Bacteria</taxon>
        <taxon>Pseudomonadati</taxon>
        <taxon>Pseudomonadota</taxon>
        <taxon>Gammaproteobacteria</taxon>
        <taxon>Methylococcales</taxon>
        <taxon>Methylococcaceae</taxon>
        <taxon>Methyloglobulus</taxon>
    </lineage>
</organism>
<feature type="domain" description="Heparin-sulfate lyase N-terminal" evidence="6">
    <location>
        <begin position="26"/>
        <end position="299"/>
    </location>
</feature>
<dbReference type="PANTHER" id="PTHR39210:SF1">
    <property type="entry name" value="HEPARIN-SULFATE LYASE"/>
    <property type="match status" value="1"/>
</dbReference>
<dbReference type="InterPro" id="IPR012480">
    <property type="entry name" value="Hepar_II_III_C"/>
</dbReference>
<reference evidence="7 8" key="1">
    <citation type="journal article" date="2013" name="Genome Announc.">
        <title>Draft Genome Sequence of the Methanotrophic Gammaproteobacterium Methyloglobulus morosus DSM 22980 Strain KoM1.</title>
        <authorList>
            <person name="Poehlein A."/>
            <person name="Deutzmann J.S."/>
            <person name="Daniel R."/>
            <person name="Simeonova D.D."/>
        </authorList>
    </citation>
    <scope>NUCLEOTIDE SEQUENCE [LARGE SCALE GENOMIC DNA]</scope>
    <source>
        <strain evidence="7 8">KoM1</strain>
    </source>
</reference>
<dbReference type="InterPro" id="IPR031680">
    <property type="entry name" value="Hepar_II_III_N"/>
</dbReference>
<evidence type="ECO:0000313" key="8">
    <source>
        <dbReference type="Proteomes" id="UP000017842"/>
    </source>
</evidence>
<dbReference type="Gene3D" id="2.70.98.70">
    <property type="match status" value="1"/>
</dbReference>
<dbReference type="Pfam" id="PF16889">
    <property type="entry name" value="Hepar_II_III_N"/>
    <property type="match status" value="1"/>
</dbReference>
<dbReference type="InterPro" id="IPR008929">
    <property type="entry name" value="Chondroitin_lyas"/>
</dbReference>
<dbReference type="Proteomes" id="UP000017842">
    <property type="component" value="Unassembled WGS sequence"/>
</dbReference>
<sequence length="675" mass="76372">MSAVPAIDNSCHSEVLKAPFNTWTPSELLAYFQSRTGIAYFAIANEPEVTREKIDGILSDNFNLNEESYQFTDRLDWLTNPSNDVEWAIMLHKFYYAVGLGLAFKETGDRRYADKWVDLTSSWIKTVPIDFLPSDVSGRRIQNWIFAHYYFVSKCPTEAITPEFYVQFLESIHQQTSHLCQNLTPARNHRTLELYTIFLVAVVFPELKGADAWLQFSIDELTKNAQTDLLADGVHCELSTDYHHIVLRNFLAVKRLAVLNNISLPPQLDGCIRKALVFSTYVHKPDGFIPSLSDGDTGNFLPLLQQGYDLYGCEEMLYVATKGKQGTAPKHRSKAFPSGGYYILRSGWGESLEAYEDERYLVFDCGDLGAGNHGHLDLLSFEMAAYGQSLIVDPGRYTYDESGETNWRVLFRGTSYHNTVLVDGLNQTRYEFHKQKFKIKGQQPEYALKAFISQLGFDYLHGIAHSHEYPVVHERKILFIKGEYWVICDVLRADDVHNYDLLFHLAASAQGKVSISCDKQSFSVDAPNLVMIQPVRQSATVSLEGGYVSPTYGIKQDAPVLKFNQHRAECSFYTVIYPYKDERPGLTVSSIPVSKREVLCNPFSAACLSITVERAGQLHNDMIFVANEEGEFATANNTFNTPIYFQRTTGQGKLLAQFDYPSMDNIETICQGQNG</sequence>
<keyword evidence="8" id="KW-1185">Reference proteome</keyword>
<comment type="subcellular location">
    <subcellularLocation>
        <location evidence="1">Periplasm</location>
    </subcellularLocation>
</comment>
<accession>V5BSQ9</accession>
<dbReference type="SUPFAM" id="SSF48230">
    <property type="entry name" value="Chondroitin AC/alginate lyase"/>
    <property type="match status" value="1"/>
</dbReference>
<dbReference type="PATRIC" id="fig|1116472.3.peg.3736"/>
<dbReference type="STRING" id="1116472.MGMO_162c00030"/>
<gene>
    <name evidence="7" type="ORF">MGMO_162c00030</name>
</gene>
<evidence type="ECO:0000256" key="1">
    <source>
        <dbReference type="ARBA" id="ARBA00004418"/>
    </source>
</evidence>
<dbReference type="Pfam" id="PF07940">
    <property type="entry name" value="Hepar_II_III_C"/>
    <property type="match status" value="1"/>
</dbReference>
<dbReference type="OrthoDB" id="9763014at2"/>
<dbReference type="GO" id="GO:0016829">
    <property type="term" value="F:lyase activity"/>
    <property type="evidence" value="ECO:0007669"/>
    <property type="project" value="UniProtKB-KW"/>
</dbReference>
<evidence type="ECO:0000259" key="5">
    <source>
        <dbReference type="Pfam" id="PF07940"/>
    </source>
</evidence>
<dbReference type="GO" id="GO:0042597">
    <property type="term" value="C:periplasmic space"/>
    <property type="evidence" value="ECO:0007669"/>
    <property type="project" value="UniProtKB-SubCell"/>
</dbReference>
<proteinExistence type="predicted"/>
<dbReference type="RefSeq" id="WP_023496346.1">
    <property type="nucleotide sequence ID" value="NZ_AYLO01000148.1"/>
</dbReference>
<dbReference type="PANTHER" id="PTHR39210">
    <property type="entry name" value="HEPARIN-SULFATE LYASE"/>
    <property type="match status" value="1"/>
</dbReference>
<dbReference type="Gene3D" id="1.50.10.100">
    <property type="entry name" value="Chondroitin AC/alginate lyase"/>
    <property type="match status" value="1"/>
</dbReference>
<dbReference type="eggNOG" id="COG5434">
    <property type="taxonomic scope" value="Bacteria"/>
</dbReference>
<name>V5BSQ9_9GAMM</name>
<feature type="domain" description="Heparinase II/III-like C-terminal" evidence="5">
    <location>
        <begin position="329"/>
        <end position="556"/>
    </location>
</feature>
<evidence type="ECO:0000256" key="3">
    <source>
        <dbReference type="ARBA" id="ARBA00022764"/>
    </source>
</evidence>
<protein>
    <submittedName>
        <fullName evidence="7">Heparinase II/III-like protein</fullName>
    </submittedName>
</protein>
<dbReference type="AlphaFoldDB" id="V5BSQ9"/>